<feature type="transmembrane region" description="Helical" evidence="1">
    <location>
        <begin position="225"/>
        <end position="248"/>
    </location>
</feature>
<name>A0A1H7C9Y2_9ACTN</name>
<feature type="transmembrane region" description="Helical" evidence="1">
    <location>
        <begin position="20"/>
        <end position="39"/>
    </location>
</feature>
<keyword evidence="1" id="KW-0812">Transmembrane</keyword>
<dbReference type="EMBL" id="FNYV01000009">
    <property type="protein sequence ID" value="SEJ86579.1"/>
    <property type="molecule type" value="Genomic_DNA"/>
</dbReference>
<accession>A0A1H7C9Y2</accession>
<sequence>MSVGTPTVRAGRSWRWWDALRLGLVALWLAAAGTAWWTAPRTQSYDQARADLAAGRVVAYQWGDHWDADRRPPWFDTSDLQSSGTLGPLFGWRTTDGRVWWTDTEHFGEVTTTGAVDESSYTGPGAVGLAQHLRAADLEDRSGSLQPLGPVVSGTGLAAAVIILGVVVGGPAPVLGTRWFWFWLVCLVPLGLGLLWWLAREHPWSRAASPPATPAGPRAPDRGPLGFALGLLATLLISLLVLALGQILGDQWVPRMDAG</sequence>
<evidence type="ECO:0000313" key="3">
    <source>
        <dbReference type="Proteomes" id="UP000198707"/>
    </source>
</evidence>
<dbReference type="STRING" id="1144548.SAMN05443287_10915"/>
<dbReference type="AlphaFoldDB" id="A0A1H7C9Y2"/>
<feature type="transmembrane region" description="Helical" evidence="1">
    <location>
        <begin position="148"/>
        <end position="168"/>
    </location>
</feature>
<dbReference type="RefSeq" id="WP_092382041.1">
    <property type="nucleotide sequence ID" value="NZ_BOPI01000063.1"/>
</dbReference>
<reference evidence="3" key="1">
    <citation type="submission" date="2016-10" db="EMBL/GenBank/DDBJ databases">
        <authorList>
            <person name="Varghese N."/>
            <person name="Submissions S."/>
        </authorList>
    </citation>
    <scope>NUCLEOTIDE SEQUENCE [LARGE SCALE GENOMIC DNA]</scope>
    <source>
        <strain evidence="3">CGMCC 4.7038</strain>
    </source>
</reference>
<evidence type="ECO:0000256" key="1">
    <source>
        <dbReference type="SAM" id="Phobius"/>
    </source>
</evidence>
<keyword evidence="3" id="KW-1185">Reference proteome</keyword>
<keyword evidence="1" id="KW-0472">Membrane</keyword>
<feature type="transmembrane region" description="Helical" evidence="1">
    <location>
        <begin position="180"/>
        <end position="199"/>
    </location>
</feature>
<gene>
    <name evidence="2" type="ORF">SAMN05443287_10915</name>
</gene>
<organism evidence="2 3">
    <name type="scientific">Micromonospora phaseoli</name>
    <dbReference type="NCBI Taxonomy" id="1144548"/>
    <lineage>
        <taxon>Bacteria</taxon>
        <taxon>Bacillati</taxon>
        <taxon>Actinomycetota</taxon>
        <taxon>Actinomycetes</taxon>
        <taxon>Micromonosporales</taxon>
        <taxon>Micromonosporaceae</taxon>
        <taxon>Micromonospora</taxon>
    </lineage>
</organism>
<evidence type="ECO:0000313" key="2">
    <source>
        <dbReference type="EMBL" id="SEJ86579.1"/>
    </source>
</evidence>
<dbReference type="OrthoDB" id="4775568at2"/>
<proteinExistence type="predicted"/>
<protein>
    <submittedName>
        <fullName evidence="2">Uncharacterized protein</fullName>
    </submittedName>
</protein>
<keyword evidence="1" id="KW-1133">Transmembrane helix</keyword>
<dbReference type="Proteomes" id="UP000198707">
    <property type="component" value="Unassembled WGS sequence"/>
</dbReference>